<accession>A0A0F9QMK4</accession>
<comment type="caution">
    <text evidence="2">The sequence shown here is derived from an EMBL/GenBank/DDBJ whole genome shotgun (WGS) entry which is preliminary data.</text>
</comment>
<protein>
    <recommendedName>
        <fullName evidence="1">Calcineurin-like phosphoesterase domain-containing protein</fullName>
    </recommendedName>
</protein>
<dbReference type="PANTHER" id="PTHR37844">
    <property type="entry name" value="SER/THR PROTEIN PHOSPHATASE SUPERFAMILY (AFU_ORTHOLOGUE AFUA_1G14840)"/>
    <property type="match status" value="1"/>
</dbReference>
<name>A0A0F9QMK4_9ZZZZ</name>
<gene>
    <name evidence="2" type="ORF">LCGC14_0997380</name>
</gene>
<organism evidence="2">
    <name type="scientific">marine sediment metagenome</name>
    <dbReference type="NCBI Taxonomy" id="412755"/>
    <lineage>
        <taxon>unclassified sequences</taxon>
        <taxon>metagenomes</taxon>
        <taxon>ecological metagenomes</taxon>
    </lineage>
</organism>
<sequence>MESDVDNQKTERLRVALISDIHNEYLRRSNNLPDLHIGDQKIDVIVLAGDIDTQGFGAHWAVRQSELFNVPVIYVLGNHEFYDASEEVSALEQIREITHSTNVHVLDCESVVIKGCRFIGATMWTDFNLLGAHKKARVLQQVLWNMNDFEQIALYAHDNRKVTPNDMMQWFKHSISYIKTELEQPFDGKTIVVTHHAPSALCMPAGYEYDLLSAAYANNLDELIEQLGPNAWFYGHIHHAKSQRIGRTLVMNHPAGYPGNQYGVVSYKGLKPMIVVL</sequence>
<dbReference type="SUPFAM" id="SSF56300">
    <property type="entry name" value="Metallo-dependent phosphatases"/>
    <property type="match status" value="1"/>
</dbReference>
<dbReference type="Gene3D" id="3.60.21.10">
    <property type="match status" value="1"/>
</dbReference>
<dbReference type="PANTHER" id="PTHR37844:SF2">
    <property type="entry name" value="SER_THR PROTEIN PHOSPHATASE SUPERFAMILY (AFU_ORTHOLOGUE AFUA_1G14840)"/>
    <property type="match status" value="1"/>
</dbReference>
<feature type="domain" description="Calcineurin-like phosphoesterase" evidence="1">
    <location>
        <begin position="13"/>
        <end position="239"/>
    </location>
</feature>
<dbReference type="InterPro" id="IPR029052">
    <property type="entry name" value="Metallo-depent_PP-like"/>
</dbReference>
<dbReference type="EMBL" id="LAZR01003829">
    <property type="protein sequence ID" value="KKN14316.1"/>
    <property type="molecule type" value="Genomic_DNA"/>
</dbReference>
<dbReference type="InterPro" id="IPR004843">
    <property type="entry name" value="Calcineurin-like_PHP"/>
</dbReference>
<evidence type="ECO:0000259" key="1">
    <source>
        <dbReference type="Pfam" id="PF00149"/>
    </source>
</evidence>
<evidence type="ECO:0000313" key="2">
    <source>
        <dbReference type="EMBL" id="KKN14316.1"/>
    </source>
</evidence>
<dbReference type="AlphaFoldDB" id="A0A0F9QMK4"/>
<reference evidence="2" key="1">
    <citation type="journal article" date="2015" name="Nature">
        <title>Complex archaea that bridge the gap between prokaryotes and eukaryotes.</title>
        <authorList>
            <person name="Spang A."/>
            <person name="Saw J.H."/>
            <person name="Jorgensen S.L."/>
            <person name="Zaremba-Niedzwiedzka K."/>
            <person name="Martijn J."/>
            <person name="Lind A.E."/>
            <person name="van Eijk R."/>
            <person name="Schleper C."/>
            <person name="Guy L."/>
            <person name="Ettema T.J."/>
        </authorList>
    </citation>
    <scope>NUCLEOTIDE SEQUENCE</scope>
</reference>
<dbReference type="Pfam" id="PF00149">
    <property type="entry name" value="Metallophos"/>
    <property type="match status" value="1"/>
</dbReference>
<dbReference type="GO" id="GO:0016787">
    <property type="term" value="F:hydrolase activity"/>
    <property type="evidence" value="ECO:0007669"/>
    <property type="project" value="InterPro"/>
</dbReference>
<proteinExistence type="predicted"/>